<feature type="transmembrane region" description="Helical" evidence="1">
    <location>
        <begin position="140"/>
        <end position="166"/>
    </location>
</feature>
<dbReference type="EMBL" id="CP089984">
    <property type="protein sequence ID" value="WXB16504.1"/>
    <property type="molecule type" value="Genomic_DNA"/>
</dbReference>
<dbReference type="RefSeq" id="WP_394826128.1">
    <property type="nucleotide sequence ID" value="NZ_CP089984.1"/>
</dbReference>
<protein>
    <recommendedName>
        <fullName evidence="4">EXPERA domain-containing protein</fullName>
    </recommendedName>
</protein>
<name>A0ABZ2LZX5_9BACT</name>
<feature type="transmembrane region" description="Helical" evidence="1">
    <location>
        <begin position="73"/>
        <end position="95"/>
    </location>
</feature>
<organism evidence="2 3">
    <name type="scientific">Pendulispora albinea</name>
    <dbReference type="NCBI Taxonomy" id="2741071"/>
    <lineage>
        <taxon>Bacteria</taxon>
        <taxon>Pseudomonadati</taxon>
        <taxon>Myxococcota</taxon>
        <taxon>Myxococcia</taxon>
        <taxon>Myxococcales</taxon>
        <taxon>Sorangiineae</taxon>
        <taxon>Pendulisporaceae</taxon>
        <taxon>Pendulispora</taxon>
    </lineage>
</organism>
<feature type="transmembrane region" description="Helical" evidence="1">
    <location>
        <begin position="12"/>
        <end position="31"/>
    </location>
</feature>
<reference evidence="2 3" key="1">
    <citation type="submission" date="2021-12" db="EMBL/GenBank/DDBJ databases">
        <title>Discovery of the Pendulisporaceae a myxobacterial family with distinct sporulation behavior and unique specialized metabolism.</title>
        <authorList>
            <person name="Garcia R."/>
            <person name="Popoff A."/>
            <person name="Bader C.D."/>
            <person name="Loehr J."/>
            <person name="Walesch S."/>
            <person name="Walt C."/>
            <person name="Boldt J."/>
            <person name="Bunk B."/>
            <person name="Haeckl F.J.F.P.J."/>
            <person name="Gunesch A.P."/>
            <person name="Birkelbach J."/>
            <person name="Nuebel U."/>
            <person name="Pietschmann T."/>
            <person name="Bach T."/>
            <person name="Mueller R."/>
        </authorList>
    </citation>
    <scope>NUCLEOTIDE SEQUENCE [LARGE SCALE GENOMIC DNA]</scope>
    <source>
        <strain evidence="2 3">MSr11954</strain>
    </source>
</reference>
<dbReference type="Proteomes" id="UP001370348">
    <property type="component" value="Chromosome"/>
</dbReference>
<evidence type="ECO:0008006" key="4">
    <source>
        <dbReference type="Google" id="ProtNLM"/>
    </source>
</evidence>
<evidence type="ECO:0000256" key="1">
    <source>
        <dbReference type="SAM" id="Phobius"/>
    </source>
</evidence>
<evidence type="ECO:0000313" key="2">
    <source>
        <dbReference type="EMBL" id="WXB16504.1"/>
    </source>
</evidence>
<keyword evidence="1" id="KW-0472">Membrane</keyword>
<evidence type="ECO:0000313" key="3">
    <source>
        <dbReference type="Proteomes" id="UP001370348"/>
    </source>
</evidence>
<sequence>MSKRSILDSKALMLLWSFFFLVTFLASILIVNPTLNPQRAILSWPQLQLQFAYTPENGIKVLESWGAGSIDRYFSVIWIDLVFAVSYGPAFFFYIRRLGGSTASCMVPLVEAVTNLIETSLEIYWVGHHHAPDNMLAAPFLIHSIIATIKWSLVPVYSIHLGMLFYSWMRSRAMDVAFRQTTETR</sequence>
<accession>A0ABZ2LZX5</accession>
<keyword evidence="1" id="KW-1133">Transmembrane helix</keyword>
<gene>
    <name evidence="2" type="ORF">LZC94_04305</name>
</gene>
<proteinExistence type="predicted"/>
<keyword evidence="1" id="KW-0812">Transmembrane</keyword>
<keyword evidence="3" id="KW-1185">Reference proteome</keyword>
<feature type="transmembrane region" description="Helical" evidence="1">
    <location>
        <begin position="107"/>
        <end position="128"/>
    </location>
</feature>